<accession>A0ABR8NHX5</accession>
<evidence type="ECO:0000313" key="4">
    <source>
        <dbReference type="Proteomes" id="UP000618818"/>
    </source>
</evidence>
<evidence type="ECO:0000256" key="1">
    <source>
        <dbReference type="ARBA" id="ARBA00010617"/>
    </source>
</evidence>
<dbReference type="InterPro" id="IPR002397">
    <property type="entry name" value="Cyt_P450_B"/>
</dbReference>
<name>A0ABR8NHX5_9ACTN</name>
<proteinExistence type="inferred from homology"/>
<keyword evidence="4" id="KW-1185">Reference proteome</keyword>
<dbReference type="PRINTS" id="PR00359">
    <property type="entry name" value="BP450"/>
</dbReference>
<organism evidence="3 4">
    <name type="scientific">Nocardioides cavernae</name>
    <dbReference type="NCBI Taxonomy" id="1921566"/>
    <lineage>
        <taxon>Bacteria</taxon>
        <taxon>Bacillati</taxon>
        <taxon>Actinomycetota</taxon>
        <taxon>Actinomycetes</taxon>
        <taxon>Propionibacteriales</taxon>
        <taxon>Nocardioidaceae</taxon>
        <taxon>Nocardioides</taxon>
    </lineage>
</organism>
<reference evidence="3 4" key="1">
    <citation type="submission" date="2020-09" db="EMBL/GenBank/DDBJ databases">
        <title>novel species in genus Nocardioides.</title>
        <authorList>
            <person name="Zhang G."/>
        </authorList>
    </citation>
    <scope>NUCLEOTIDE SEQUENCE [LARGE SCALE GENOMIC DNA]</scope>
    <source>
        <strain evidence="3 4">KCTC 39551</strain>
    </source>
</reference>
<evidence type="ECO:0000256" key="2">
    <source>
        <dbReference type="RuleBase" id="RU000461"/>
    </source>
</evidence>
<dbReference type="PANTHER" id="PTHR46696">
    <property type="entry name" value="P450, PUTATIVE (EUROFUNG)-RELATED"/>
    <property type="match status" value="1"/>
</dbReference>
<keyword evidence="2" id="KW-0503">Monooxygenase</keyword>
<dbReference type="PANTHER" id="PTHR46696:SF1">
    <property type="entry name" value="CYTOCHROME P450 YJIB-RELATED"/>
    <property type="match status" value="1"/>
</dbReference>
<dbReference type="PROSITE" id="PS00086">
    <property type="entry name" value="CYTOCHROME_P450"/>
    <property type="match status" value="1"/>
</dbReference>
<keyword evidence="2" id="KW-0349">Heme</keyword>
<evidence type="ECO:0000313" key="3">
    <source>
        <dbReference type="EMBL" id="MBD3927460.1"/>
    </source>
</evidence>
<dbReference type="Proteomes" id="UP000618818">
    <property type="component" value="Unassembled WGS sequence"/>
</dbReference>
<dbReference type="InterPro" id="IPR017972">
    <property type="entry name" value="Cyt_P450_CS"/>
</dbReference>
<keyword evidence="2" id="KW-0408">Iron</keyword>
<dbReference type="InterPro" id="IPR001128">
    <property type="entry name" value="Cyt_P450"/>
</dbReference>
<dbReference type="Gene3D" id="1.10.630.10">
    <property type="entry name" value="Cytochrome P450"/>
    <property type="match status" value="1"/>
</dbReference>
<keyword evidence="2" id="KW-0560">Oxidoreductase</keyword>
<dbReference type="SUPFAM" id="SSF48264">
    <property type="entry name" value="Cytochrome P450"/>
    <property type="match status" value="1"/>
</dbReference>
<comment type="similarity">
    <text evidence="1 2">Belongs to the cytochrome P450 family.</text>
</comment>
<dbReference type="RefSeq" id="WP_191197326.1">
    <property type="nucleotide sequence ID" value="NZ_JACXYZ010000006.1"/>
</dbReference>
<protein>
    <submittedName>
        <fullName evidence="3">Cytochrome P450</fullName>
    </submittedName>
</protein>
<dbReference type="EMBL" id="JACXYZ010000006">
    <property type="protein sequence ID" value="MBD3927460.1"/>
    <property type="molecule type" value="Genomic_DNA"/>
</dbReference>
<sequence>MEALWRATRDQVQTGAGARQRAATGRLQQLAITAPQRFFDFRNVSGLSWLRHRRPIVRVGDAVVVSRREDVLGVLDDTTTFAPPYTTGLASGFVLGLTGEDYRRHHRALEGLLRPGDHQHLRQDMANIATAAVASADPNGMAVGRELVRPVLIDLVARYVGIGRTPPDVLLDWSRAIFQDIFLNNANLSQIHRAGDGAAAEVRHVVETALVERRSVPIRDRPDDLLTRIMAVERAPQGPDGLSQAEIVDNIIGLAIGWFWHATKAAMVAIDGLLDRRDALVIATAAARDSDMEQLQRVLWEVLRFRPVQVGLPRTCPDGAILGRGTPYETVVPPHAFVLAGTHSAMWDDSVVPDPARFDVTRSEGQYLVFGSGPHRCMGEALMRGQLPAMLAPLLAVDGLTRAAGRRGRLTWVDASPDELWVQFSR</sequence>
<keyword evidence="2" id="KW-0479">Metal-binding</keyword>
<gene>
    <name evidence="3" type="ORF">IEZ26_22750</name>
</gene>
<dbReference type="Pfam" id="PF00067">
    <property type="entry name" value="p450"/>
    <property type="match status" value="1"/>
</dbReference>
<comment type="caution">
    <text evidence="3">The sequence shown here is derived from an EMBL/GenBank/DDBJ whole genome shotgun (WGS) entry which is preliminary data.</text>
</comment>
<dbReference type="InterPro" id="IPR036396">
    <property type="entry name" value="Cyt_P450_sf"/>
</dbReference>